<feature type="region of interest" description="Disordered" evidence="1">
    <location>
        <begin position="372"/>
        <end position="401"/>
    </location>
</feature>
<reference evidence="3" key="1">
    <citation type="submission" date="2023-10" db="EMBL/GenBank/DDBJ databases">
        <authorList>
            <person name="Chen Y."/>
            <person name="Shah S."/>
            <person name="Dougan E. K."/>
            <person name="Thang M."/>
            <person name="Chan C."/>
        </authorList>
    </citation>
    <scope>NUCLEOTIDE SEQUENCE [LARGE SCALE GENOMIC DNA]</scope>
</reference>
<feature type="region of interest" description="Disordered" evidence="1">
    <location>
        <begin position="80"/>
        <end position="107"/>
    </location>
</feature>
<dbReference type="InterPro" id="IPR007739">
    <property type="entry name" value="RgpF"/>
</dbReference>
<evidence type="ECO:0000256" key="1">
    <source>
        <dbReference type="SAM" id="MobiDB-lite"/>
    </source>
</evidence>
<dbReference type="Proteomes" id="UP001189429">
    <property type="component" value="Unassembled WGS sequence"/>
</dbReference>
<evidence type="ECO:0008006" key="5">
    <source>
        <dbReference type="Google" id="ProtNLM"/>
    </source>
</evidence>
<evidence type="ECO:0000256" key="2">
    <source>
        <dbReference type="SAM" id="SignalP"/>
    </source>
</evidence>
<keyword evidence="2" id="KW-0732">Signal</keyword>
<protein>
    <recommendedName>
        <fullName evidence="5">Protein xylosyltransferase</fullName>
    </recommendedName>
</protein>
<proteinExistence type="predicted"/>
<comment type="caution">
    <text evidence="3">The sequence shown here is derived from an EMBL/GenBank/DDBJ whole genome shotgun (WGS) entry which is preliminary data.</text>
</comment>
<sequence>MLGVAALGLLRVALAGAPLGDDVALLQTDSTPLGRLGLPEETGLLARPRMPHVPGRFGGHLDHGVQPAGDRRPCLGHASGHNCSQCPSPPGAGEGRSGRAPEGAEAPLQRTDRIAVFAQVFNQTIWGEIRDCIANVGQARGARTVDVYVAVVREAPGIAAELQRMKDSGSVSQAAVQLVRNQGADIGQFMQQIKELRGEYDLVLKMHSKTGNLWRKSMLGSLCGSPGQVQKIWQQFEGNANLGIVGPPAWTWTYPSDVKEVLRSKLVGSEAQTDWVPPQRMQNWMKIAWGVIFPCEMPTDFPDVKEFGLLAGSTYWSRAYPLLQNSALRTAIPTFLKMFGQGYHTGCDTDSCHHMYALERGWMPRTTDKVGGHAWKTGDHQGAAPASGDHRPAPPRKGVFR</sequence>
<gene>
    <name evidence="3" type="ORF">PCOR1329_LOCUS56947</name>
</gene>
<dbReference type="Pfam" id="PF05045">
    <property type="entry name" value="RgpF"/>
    <property type="match status" value="1"/>
</dbReference>
<dbReference type="EMBL" id="CAUYUJ010017024">
    <property type="protein sequence ID" value="CAK0870988.1"/>
    <property type="molecule type" value="Genomic_DNA"/>
</dbReference>
<keyword evidence="4" id="KW-1185">Reference proteome</keyword>
<feature type="chain" id="PRO_5046649629" description="Protein xylosyltransferase" evidence="2">
    <location>
        <begin position="16"/>
        <end position="401"/>
    </location>
</feature>
<evidence type="ECO:0000313" key="4">
    <source>
        <dbReference type="Proteomes" id="UP001189429"/>
    </source>
</evidence>
<evidence type="ECO:0000313" key="3">
    <source>
        <dbReference type="EMBL" id="CAK0870988.1"/>
    </source>
</evidence>
<feature type="signal peptide" evidence="2">
    <location>
        <begin position="1"/>
        <end position="15"/>
    </location>
</feature>
<organism evidence="3 4">
    <name type="scientific">Prorocentrum cordatum</name>
    <dbReference type="NCBI Taxonomy" id="2364126"/>
    <lineage>
        <taxon>Eukaryota</taxon>
        <taxon>Sar</taxon>
        <taxon>Alveolata</taxon>
        <taxon>Dinophyceae</taxon>
        <taxon>Prorocentrales</taxon>
        <taxon>Prorocentraceae</taxon>
        <taxon>Prorocentrum</taxon>
    </lineage>
</organism>
<name>A0ABN9VDV8_9DINO</name>
<accession>A0ABN9VDV8</accession>